<feature type="domain" description="Tyr recombinase" evidence="3">
    <location>
        <begin position="238"/>
        <end position="409"/>
    </location>
</feature>
<dbReference type="PROSITE" id="PS51898">
    <property type="entry name" value="TYR_RECOMBINASE"/>
    <property type="match status" value="1"/>
</dbReference>
<dbReference type="InterPro" id="IPR011010">
    <property type="entry name" value="DNA_brk_join_enz"/>
</dbReference>
<keyword evidence="5" id="KW-1185">Reference proteome</keyword>
<organism evidence="4 5">
    <name type="scientific">Fibrella forsythiae</name>
    <dbReference type="NCBI Taxonomy" id="2817061"/>
    <lineage>
        <taxon>Bacteria</taxon>
        <taxon>Pseudomonadati</taxon>
        <taxon>Bacteroidota</taxon>
        <taxon>Cytophagia</taxon>
        <taxon>Cytophagales</taxon>
        <taxon>Spirosomataceae</taxon>
        <taxon>Fibrella</taxon>
    </lineage>
</organism>
<dbReference type="Pfam" id="PF00589">
    <property type="entry name" value="Phage_integrase"/>
    <property type="match status" value="1"/>
</dbReference>
<sequence length="425" mass="47914">MASLAYPHETAGIRLLFSFRKSKQTKALPKEKRQQVMILVTVNEVPARSRHGSKVYGRPDQWSQKAQCFFGTTDEIRLLNKQLQLVYDRHLRILLEQTEEGKFTPTAETIRSAFIAKVQVQPMLLDGFRAFIACLTTVEQRQQTTLKKWRFGAAHLTGFVKAVHRAKDLPLGQINIKWAKAYLDYLLKLKTPSGLPKMNRTTASIYVKQLVAVLDFMIEEGHLEVNPLSSLKLRQGPSKPIYFLEDVHIDRLAKLPLTGTLATVRDAALMMCYTGLDPADLRQVLDDPAKYMVSLLGGGQKIIVHRGKTAVQAQIPLLPGVADLLARYSNPCRMPTHAYINLFLKVLQDAIDFPHRLTCKICRKTAGSLFLNAGFSIEVVQQILGHTKIGTTQKHYARIYDKRVDAEMSRVGMFTVPLSQPRHSA</sequence>
<evidence type="ECO:0000256" key="2">
    <source>
        <dbReference type="ARBA" id="ARBA00023172"/>
    </source>
</evidence>
<proteinExistence type="predicted"/>
<dbReference type="Pfam" id="PF13102">
    <property type="entry name" value="Phage_int_SAM_5"/>
    <property type="match status" value="1"/>
</dbReference>
<name>A0ABS3JNL0_9BACT</name>
<dbReference type="InterPro" id="IPR010998">
    <property type="entry name" value="Integrase_recombinase_N"/>
</dbReference>
<gene>
    <name evidence="4" type="ORF">J2I46_23560</name>
</gene>
<dbReference type="EMBL" id="JAFMYW010000008">
    <property type="protein sequence ID" value="MBO0951582.1"/>
    <property type="molecule type" value="Genomic_DNA"/>
</dbReference>
<reference evidence="4 5" key="1">
    <citation type="submission" date="2021-03" db="EMBL/GenBank/DDBJ databases">
        <title>Fibrella sp. HMF5405 genome sequencing and assembly.</title>
        <authorList>
            <person name="Kang H."/>
            <person name="Kim H."/>
            <person name="Bae S."/>
            <person name="Joh K."/>
        </authorList>
    </citation>
    <scope>NUCLEOTIDE SEQUENCE [LARGE SCALE GENOMIC DNA]</scope>
    <source>
        <strain evidence="4 5">HMF5405</strain>
    </source>
</reference>
<dbReference type="Gene3D" id="1.10.443.10">
    <property type="entry name" value="Intergrase catalytic core"/>
    <property type="match status" value="1"/>
</dbReference>
<dbReference type="RefSeq" id="WP_207331533.1">
    <property type="nucleotide sequence ID" value="NZ_JAFMYW010000008.1"/>
</dbReference>
<evidence type="ECO:0000259" key="3">
    <source>
        <dbReference type="PROSITE" id="PS51898"/>
    </source>
</evidence>
<evidence type="ECO:0000313" key="4">
    <source>
        <dbReference type="EMBL" id="MBO0951582.1"/>
    </source>
</evidence>
<evidence type="ECO:0000256" key="1">
    <source>
        <dbReference type="ARBA" id="ARBA00023125"/>
    </source>
</evidence>
<protein>
    <submittedName>
        <fullName evidence="4">Site-specific integrase</fullName>
    </submittedName>
</protein>
<dbReference type="InterPro" id="IPR002104">
    <property type="entry name" value="Integrase_catalytic"/>
</dbReference>
<dbReference type="SUPFAM" id="SSF56349">
    <property type="entry name" value="DNA breaking-rejoining enzymes"/>
    <property type="match status" value="1"/>
</dbReference>
<comment type="caution">
    <text evidence="4">The sequence shown here is derived from an EMBL/GenBank/DDBJ whole genome shotgun (WGS) entry which is preliminary data.</text>
</comment>
<dbReference type="Gene3D" id="1.10.150.130">
    <property type="match status" value="1"/>
</dbReference>
<dbReference type="InterPro" id="IPR013762">
    <property type="entry name" value="Integrase-like_cat_sf"/>
</dbReference>
<dbReference type="InterPro" id="IPR025269">
    <property type="entry name" value="SAM-like_dom"/>
</dbReference>
<dbReference type="Proteomes" id="UP000664628">
    <property type="component" value="Unassembled WGS sequence"/>
</dbReference>
<accession>A0ABS3JNL0</accession>
<keyword evidence="1" id="KW-0238">DNA-binding</keyword>
<evidence type="ECO:0000313" key="5">
    <source>
        <dbReference type="Proteomes" id="UP000664628"/>
    </source>
</evidence>
<keyword evidence="2" id="KW-0233">DNA recombination</keyword>